<dbReference type="InterPro" id="IPR020624">
    <property type="entry name" value="Schiff_base-form_aldolases_CS"/>
</dbReference>
<evidence type="ECO:0000256" key="12">
    <source>
        <dbReference type="HAMAP-Rule" id="MF_00418"/>
    </source>
</evidence>
<keyword evidence="10 12" id="KW-0704">Schiff base</keyword>
<dbReference type="SUPFAM" id="SSF51569">
    <property type="entry name" value="Aldolase"/>
    <property type="match status" value="1"/>
</dbReference>
<dbReference type="EMBL" id="CP051298">
    <property type="protein sequence ID" value="QKD45141.1"/>
    <property type="molecule type" value="Genomic_DNA"/>
</dbReference>
<dbReference type="SMART" id="SM01130">
    <property type="entry name" value="DHDPS"/>
    <property type="match status" value="1"/>
</dbReference>
<comment type="function">
    <text evidence="1 12">Catalyzes the condensation of (S)-aspartate-beta-semialdehyde [(S)-ASA] and pyruvate to 4-hydroxy-tetrahydrodipicolinate (HTPA).</text>
</comment>
<dbReference type="PRINTS" id="PR00146">
    <property type="entry name" value="DHPICSNTHASE"/>
</dbReference>
<evidence type="ECO:0000256" key="2">
    <source>
        <dbReference type="ARBA" id="ARBA00005120"/>
    </source>
</evidence>
<comment type="subunit">
    <text evidence="12">Homotetramer; dimer of dimers.</text>
</comment>
<dbReference type="NCBIfam" id="TIGR00674">
    <property type="entry name" value="dapA"/>
    <property type="match status" value="1"/>
</dbReference>
<evidence type="ECO:0000256" key="6">
    <source>
        <dbReference type="ARBA" id="ARBA00022605"/>
    </source>
</evidence>
<keyword evidence="9 12" id="KW-0456">Lyase</keyword>
<evidence type="ECO:0000256" key="7">
    <source>
        <dbReference type="ARBA" id="ARBA00022915"/>
    </source>
</evidence>
<dbReference type="OMA" id="KHAVACY"/>
<evidence type="ECO:0000256" key="9">
    <source>
        <dbReference type="ARBA" id="ARBA00023239"/>
    </source>
</evidence>
<feature type="site" description="Part of a proton relay during catalysis" evidence="12">
    <location>
        <position position="114"/>
    </location>
</feature>
<keyword evidence="5 12" id="KW-0963">Cytoplasm</keyword>
<evidence type="ECO:0000256" key="15">
    <source>
        <dbReference type="PIRSR" id="PIRSR001365-2"/>
    </source>
</evidence>
<feature type="active site" description="Schiff-base intermediate with substrate" evidence="12 14">
    <location>
        <position position="168"/>
    </location>
</feature>
<dbReference type="PANTHER" id="PTHR12128:SF66">
    <property type="entry name" value="4-HYDROXY-2-OXOGLUTARATE ALDOLASE, MITOCHONDRIAL"/>
    <property type="match status" value="1"/>
</dbReference>
<dbReference type="InterPro" id="IPR002220">
    <property type="entry name" value="DapA-like"/>
</dbReference>
<keyword evidence="7 12" id="KW-0220">Diaminopimelate biosynthesis</keyword>
<keyword evidence="6 12" id="KW-0028">Amino-acid biosynthesis</keyword>
<dbReference type="EC" id="4.3.3.7" evidence="4 12"/>
<comment type="subcellular location">
    <subcellularLocation>
        <location evidence="12">Cytoplasm</location>
    </subcellularLocation>
</comment>
<comment type="catalytic activity">
    <reaction evidence="11 12">
        <text>L-aspartate 4-semialdehyde + pyruvate = (2S,4S)-4-hydroxy-2,3,4,5-tetrahydrodipicolinate + H2O + H(+)</text>
        <dbReference type="Rhea" id="RHEA:34171"/>
        <dbReference type="ChEBI" id="CHEBI:15361"/>
        <dbReference type="ChEBI" id="CHEBI:15377"/>
        <dbReference type="ChEBI" id="CHEBI:15378"/>
        <dbReference type="ChEBI" id="CHEBI:67139"/>
        <dbReference type="ChEBI" id="CHEBI:537519"/>
        <dbReference type="EC" id="4.3.3.7"/>
    </reaction>
</comment>
<evidence type="ECO:0000256" key="4">
    <source>
        <dbReference type="ARBA" id="ARBA00012086"/>
    </source>
</evidence>
<feature type="binding site" evidence="12 15">
    <location>
        <position position="53"/>
    </location>
    <ligand>
        <name>pyruvate</name>
        <dbReference type="ChEBI" id="CHEBI:15361"/>
    </ligand>
</feature>
<dbReference type="PIRSF" id="PIRSF001365">
    <property type="entry name" value="DHDPS"/>
    <property type="match status" value="1"/>
</dbReference>
<evidence type="ECO:0000256" key="13">
    <source>
        <dbReference type="PIRNR" id="PIRNR001365"/>
    </source>
</evidence>
<dbReference type="GO" id="GO:0019877">
    <property type="term" value="P:diaminopimelate biosynthetic process"/>
    <property type="evidence" value="ECO:0007669"/>
    <property type="project" value="UniProtKB-UniRule"/>
</dbReference>
<dbReference type="Proteomes" id="UP000500755">
    <property type="component" value="Chromosome"/>
</dbReference>
<dbReference type="PROSITE" id="PS00665">
    <property type="entry name" value="DHDPS_1"/>
    <property type="match status" value="1"/>
</dbReference>
<dbReference type="Pfam" id="PF00701">
    <property type="entry name" value="DHDPS"/>
    <property type="match status" value="1"/>
</dbReference>
<proteinExistence type="inferred from homology"/>
<dbReference type="GO" id="GO:0008840">
    <property type="term" value="F:4-hydroxy-tetrahydrodipicolinate synthase activity"/>
    <property type="evidence" value="ECO:0007669"/>
    <property type="project" value="UniProtKB-UniRule"/>
</dbReference>
<evidence type="ECO:0000256" key="3">
    <source>
        <dbReference type="ARBA" id="ARBA00007592"/>
    </source>
</evidence>
<evidence type="ECO:0000256" key="1">
    <source>
        <dbReference type="ARBA" id="ARBA00003294"/>
    </source>
</evidence>
<sequence length="300" mass="31169">MSSPHPSAGFSGLWIPLVTPFDGDGAIDHAALRALVQRLRSGGIAGVVACGSTGEAAALDTAEQDAALDAVLAAAPGLPVVMGLSGYHLGHVLERVRGWNTRPLAGLLVPAPHYIRPSQAGLLQWFRTIADASMHPLIIYDIPYRTGATLELATLQALAEHPRIRAIKDCGGDAAKTQALISGGRLQVLAGEDAQILSTLALGGSGAIAASAHWQPARFAELMRCVATGDLPRARALWQALLPVVQACFTEPNPAPIKALLAQQGEMGASLRAPMEHASTGLARRLAALAAAQEAALNRL</sequence>
<reference evidence="16 17" key="1">
    <citation type="submission" date="2020-05" db="EMBL/GenBank/DDBJ databases">
        <title>Complete genome sequence of Alicycliphilus denitrificans DP3.</title>
        <authorList>
            <person name="Chen X."/>
        </authorList>
    </citation>
    <scope>NUCLEOTIDE SEQUENCE [LARGE SCALE GENOMIC DNA]</scope>
    <source>
        <strain evidence="16 17">DP3</strain>
    </source>
</reference>
<dbReference type="InterPro" id="IPR020625">
    <property type="entry name" value="Schiff_base-form_aldolases_AS"/>
</dbReference>
<dbReference type="UniPathway" id="UPA00034">
    <property type="reaction ID" value="UER00017"/>
</dbReference>
<accession>A0A858ZXL6</accession>
<evidence type="ECO:0000313" key="17">
    <source>
        <dbReference type="Proteomes" id="UP000500755"/>
    </source>
</evidence>
<feature type="binding site" evidence="12 15">
    <location>
        <position position="208"/>
    </location>
    <ligand>
        <name>pyruvate</name>
        <dbReference type="ChEBI" id="CHEBI:15361"/>
    </ligand>
</feature>
<keyword evidence="8 12" id="KW-0457">Lysine biosynthesis</keyword>
<dbReference type="InterPro" id="IPR005263">
    <property type="entry name" value="DapA"/>
</dbReference>
<comment type="pathway">
    <text evidence="2 12">Amino-acid biosynthesis; L-lysine biosynthesis via DAP pathway; (S)-tetrahydrodipicolinate from L-aspartate: step 3/4.</text>
</comment>
<protein>
    <recommendedName>
        <fullName evidence="4 12">4-hydroxy-tetrahydrodipicolinate synthase</fullName>
        <shortName evidence="12">HTPA synthase</shortName>
        <ecNumber evidence="4 12">4.3.3.7</ecNumber>
    </recommendedName>
</protein>
<dbReference type="HAMAP" id="MF_00418">
    <property type="entry name" value="DapA"/>
    <property type="match status" value="1"/>
</dbReference>
<name>A0A858ZXL6_9BURK</name>
<dbReference type="InterPro" id="IPR013785">
    <property type="entry name" value="Aldolase_TIM"/>
</dbReference>
<feature type="site" description="Part of a proton relay during catalysis" evidence="12">
    <location>
        <position position="52"/>
    </location>
</feature>
<evidence type="ECO:0000256" key="10">
    <source>
        <dbReference type="ARBA" id="ARBA00023270"/>
    </source>
</evidence>
<evidence type="ECO:0000256" key="14">
    <source>
        <dbReference type="PIRSR" id="PIRSR001365-1"/>
    </source>
</evidence>
<comment type="similarity">
    <text evidence="3 12 13">Belongs to the DapA family.</text>
</comment>
<organism evidence="16 17">
    <name type="scientific">Alicycliphilus denitrificans</name>
    <dbReference type="NCBI Taxonomy" id="179636"/>
    <lineage>
        <taxon>Bacteria</taxon>
        <taxon>Pseudomonadati</taxon>
        <taxon>Pseudomonadota</taxon>
        <taxon>Betaproteobacteria</taxon>
        <taxon>Burkholderiales</taxon>
        <taxon>Comamonadaceae</taxon>
        <taxon>Alicycliphilus</taxon>
    </lineage>
</organism>
<dbReference type="GO" id="GO:0005737">
    <property type="term" value="C:cytoplasm"/>
    <property type="evidence" value="ECO:0007669"/>
    <property type="project" value="UniProtKB-SubCell"/>
</dbReference>
<dbReference type="GO" id="GO:0009089">
    <property type="term" value="P:lysine biosynthetic process via diaminopimelate"/>
    <property type="evidence" value="ECO:0007669"/>
    <property type="project" value="UniProtKB-UniRule"/>
</dbReference>
<evidence type="ECO:0000256" key="5">
    <source>
        <dbReference type="ARBA" id="ARBA00022490"/>
    </source>
</evidence>
<dbReference type="Gene3D" id="3.20.20.70">
    <property type="entry name" value="Aldolase class I"/>
    <property type="match status" value="1"/>
</dbReference>
<evidence type="ECO:0000256" key="11">
    <source>
        <dbReference type="ARBA" id="ARBA00047836"/>
    </source>
</evidence>
<feature type="active site" description="Proton donor/acceptor" evidence="12 14">
    <location>
        <position position="140"/>
    </location>
</feature>
<evidence type="ECO:0000313" key="16">
    <source>
        <dbReference type="EMBL" id="QKD45141.1"/>
    </source>
</evidence>
<comment type="caution">
    <text evidence="12">Was originally thought to be a dihydrodipicolinate synthase (DHDPS), catalyzing the condensation of (S)-aspartate-beta-semialdehyde [(S)-ASA] and pyruvate to dihydrodipicolinate (DHDP). However, it was shown in E.coli that the product of the enzymatic reaction is not dihydrodipicolinate but in fact (4S)-4-hydroxy-2,3,4,5-tetrahydro-(2S)-dipicolinic acid (HTPA), and that the consecutive dehydration reaction leading to DHDP is not spontaneous but catalyzed by DapB.</text>
</comment>
<dbReference type="CDD" id="cd00950">
    <property type="entry name" value="DHDPS"/>
    <property type="match status" value="1"/>
</dbReference>
<dbReference type="PANTHER" id="PTHR12128">
    <property type="entry name" value="DIHYDRODIPICOLINATE SYNTHASE"/>
    <property type="match status" value="1"/>
</dbReference>
<evidence type="ECO:0000256" key="8">
    <source>
        <dbReference type="ARBA" id="ARBA00023154"/>
    </source>
</evidence>
<dbReference type="PROSITE" id="PS00666">
    <property type="entry name" value="DHDPS_2"/>
    <property type="match status" value="1"/>
</dbReference>
<gene>
    <name evidence="12 16" type="primary">dapA</name>
    <name evidence="16" type="ORF">HF896_16670</name>
</gene>
<dbReference type="RefSeq" id="WP_013520068.1">
    <property type="nucleotide sequence ID" value="NZ_CP051298.1"/>
</dbReference>
<dbReference type="AlphaFoldDB" id="A0A858ZXL6"/>